<protein>
    <recommendedName>
        <fullName evidence="3">STAS/SEC14 domain-containing protein</fullName>
    </recommendedName>
</protein>
<organism evidence="1 2">
    <name type="scientific">Sphingomonas immobilis</name>
    <dbReference type="NCBI Taxonomy" id="3063997"/>
    <lineage>
        <taxon>Bacteria</taxon>
        <taxon>Pseudomonadati</taxon>
        <taxon>Pseudomonadota</taxon>
        <taxon>Alphaproteobacteria</taxon>
        <taxon>Sphingomonadales</taxon>
        <taxon>Sphingomonadaceae</taxon>
        <taxon>Sphingomonas</taxon>
    </lineage>
</organism>
<proteinExistence type="predicted"/>
<gene>
    <name evidence="1" type="ORF">Q5H94_01565</name>
</gene>
<evidence type="ECO:0000313" key="1">
    <source>
        <dbReference type="EMBL" id="MDO7841000.1"/>
    </source>
</evidence>
<dbReference type="Proteomes" id="UP001176468">
    <property type="component" value="Unassembled WGS sequence"/>
</dbReference>
<dbReference type="RefSeq" id="WP_304559378.1">
    <property type="nucleotide sequence ID" value="NZ_JAUQSZ010000001.1"/>
</dbReference>
<reference evidence="1" key="1">
    <citation type="submission" date="2023-07" db="EMBL/GenBank/DDBJ databases">
        <authorList>
            <person name="Kim M.K."/>
        </authorList>
    </citation>
    <scope>NUCLEOTIDE SEQUENCE</scope>
    <source>
        <strain evidence="1">CA1-15</strain>
    </source>
</reference>
<accession>A0ABT8ZTV8</accession>
<dbReference type="EMBL" id="JAUQSZ010000001">
    <property type="protein sequence ID" value="MDO7841000.1"/>
    <property type="molecule type" value="Genomic_DNA"/>
</dbReference>
<name>A0ABT8ZTV8_9SPHN</name>
<keyword evidence="2" id="KW-1185">Reference proteome</keyword>
<evidence type="ECO:0008006" key="3">
    <source>
        <dbReference type="Google" id="ProtNLM"/>
    </source>
</evidence>
<evidence type="ECO:0000313" key="2">
    <source>
        <dbReference type="Proteomes" id="UP001176468"/>
    </source>
</evidence>
<sequence>MIERRFDADSGIIHVVGTGIWKRADVDTHYGAIRGIAAGLREAGRPIRLLSDVTGAERQAPDIEAYIKLQMERTFAPGDRMALLVPDIHAQRHIRTLLGNAEVATFCSRDAAEAWLRNDMRETA</sequence>
<comment type="caution">
    <text evidence="1">The sequence shown here is derived from an EMBL/GenBank/DDBJ whole genome shotgun (WGS) entry which is preliminary data.</text>
</comment>